<keyword evidence="4" id="KW-1185">Reference proteome</keyword>
<dbReference type="CDD" id="cd11610">
    <property type="entry name" value="eIF2D_N"/>
    <property type="match status" value="1"/>
</dbReference>
<dbReference type="Pfam" id="PF25304">
    <property type="entry name" value="WHD_eIF2D"/>
    <property type="match status" value="1"/>
</dbReference>
<dbReference type="Pfam" id="PF01253">
    <property type="entry name" value="SUI1"/>
    <property type="match status" value="1"/>
</dbReference>
<dbReference type="PANTHER" id="PTHR12217">
    <property type="entry name" value="EUKARYOTIC TRANSLATION INITIATION FACTOR 2D"/>
    <property type="match status" value="1"/>
</dbReference>
<proteinExistence type="predicted"/>
<dbReference type="SUPFAM" id="SSF55159">
    <property type="entry name" value="eIF1-like"/>
    <property type="match status" value="1"/>
</dbReference>
<name>A0AAV7FUN3_DENCH</name>
<dbReference type="PROSITE" id="PS50890">
    <property type="entry name" value="PUA"/>
    <property type="match status" value="1"/>
</dbReference>
<dbReference type="InterPro" id="IPR001950">
    <property type="entry name" value="SUI1"/>
</dbReference>
<dbReference type="Proteomes" id="UP000775213">
    <property type="component" value="Unassembled WGS sequence"/>
</dbReference>
<dbReference type="InterPro" id="IPR057429">
    <property type="entry name" value="WH_eIF2D"/>
</dbReference>
<dbReference type="AlphaFoldDB" id="A0AAV7FUN3"/>
<feature type="domain" description="SUI1" evidence="2">
    <location>
        <begin position="522"/>
        <end position="595"/>
    </location>
</feature>
<dbReference type="InterPro" id="IPR036885">
    <property type="entry name" value="SWIB_MDM2_dom_sf"/>
</dbReference>
<dbReference type="EMBL" id="JAGFBR010000016">
    <property type="protein sequence ID" value="KAH0453420.1"/>
    <property type="molecule type" value="Genomic_DNA"/>
</dbReference>
<dbReference type="CDD" id="cd21156">
    <property type="entry name" value="PUA_eIF2d-like"/>
    <property type="match status" value="1"/>
</dbReference>
<dbReference type="InterPro" id="IPR041366">
    <property type="entry name" value="Pre-PUA"/>
</dbReference>
<evidence type="ECO:0000259" key="2">
    <source>
        <dbReference type="PROSITE" id="PS50296"/>
    </source>
</evidence>
<evidence type="ECO:0000313" key="3">
    <source>
        <dbReference type="EMBL" id="KAH0453420.1"/>
    </source>
</evidence>
<dbReference type="Pfam" id="PF26292">
    <property type="entry name" value="PUA_elF2D"/>
    <property type="match status" value="1"/>
</dbReference>
<dbReference type="PROSITE" id="PS50296">
    <property type="entry name" value="SUI1"/>
    <property type="match status" value="1"/>
</dbReference>
<evidence type="ECO:0000313" key="4">
    <source>
        <dbReference type="Proteomes" id="UP000775213"/>
    </source>
</evidence>
<dbReference type="InterPro" id="IPR039757">
    <property type="entry name" value="EIF2D"/>
</dbReference>
<dbReference type="InterPro" id="IPR015947">
    <property type="entry name" value="PUA-like_sf"/>
</dbReference>
<dbReference type="FunFam" id="3.30.780.10:FF:000008">
    <property type="entry name" value="eukaryotic translation initiation factor 2D"/>
    <property type="match status" value="1"/>
</dbReference>
<organism evidence="3 4">
    <name type="scientific">Dendrobium chrysotoxum</name>
    <name type="common">Orchid</name>
    <dbReference type="NCBI Taxonomy" id="161865"/>
    <lineage>
        <taxon>Eukaryota</taxon>
        <taxon>Viridiplantae</taxon>
        <taxon>Streptophyta</taxon>
        <taxon>Embryophyta</taxon>
        <taxon>Tracheophyta</taxon>
        <taxon>Spermatophyta</taxon>
        <taxon>Magnoliopsida</taxon>
        <taxon>Liliopsida</taxon>
        <taxon>Asparagales</taxon>
        <taxon>Orchidaceae</taxon>
        <taxon>Epidendroideae</taxon>
        <taxon>Malaxideae</taxon>
        <taxon>Dendrobiinae</taxon>
        <taxon>Dendrobium</taxon>
    </lineage>
</organism>
<gene>
    <name evidence="3" type="ORF">IEQ34_017744</name>
</gene>
<reference evidence="3 4" key="1">
    <citation type="journal article" date="2021" name="Hortic Res">
        <title>Chromosome-scale assembly of the Dendrobium chrysotoxum genome enhances the understanding of orchid evolution.</title>
        <authorList>
            <person name="Zhang Y."/>
            <person name="Zhang G.Q."/>
            <person name="Zhang D."/>
            <person name="Liu X.D."/>
            <person name="Xu X.Y."/>
            <person name="Sun W.H."/>
            <person name="Yu X."/>
            <person name="Zhu X."/>
            <person name="Wang Z.W."/>
            <person name="Zhao X."/>
            <person name="Zhong W.Y."/>
            <person name="Chen H."/>
            <person name="Yin W.L."/>
            <person name="Huang T."/>
            <person name="Niu S.C."/>
            <person name="Liu Z.J."/>
        </authorList>
    </citation>
    <scope>NUCLEOTIDE SEQUENCE [LARGE SCALE GENOMIC DNA]</scope>
    <source>
        <strain evidence="3">Lindl</strain>
    </source>
</reference>
<dbReference type="GO" id="GO:0001731">
    <property type="term" value="P:formation of translation preinitiation complex"/>
    <property type="evidence" value="ECO:0007669"/>
    <property type="project" value="InterPro"/>
</dbReference>
<accession>A0AAV7FUN3</accession>
<dbReference type="Pfam" id="PF26291">
    <property type="entry name" value="SWIB_eIF2D"/>
    <property type="match status" value="1"/>
</dbReference>
<dbReference type="Gene3D" id="3.10.400.20">
    <property type="match status" value="1"/>
</dbReference>
<dbReference type="InterPro" id="IPR036877">
    <property type="entry name" value="SUI1_dom_sf"/>
</dbReference>
<dbReference type="PANTHER" id="PTHR12217:SF4">
    <property type="entry name" value="EUKARYOTIC TRANSLATION INITIATION FACTOR 2D"/>
    <property type="match status" value="1"/>
</dbReference>
<protein>
    <recommendedName>
        <fullName evidence="2">SUI1 domain-containing protein</fullName>
    </recommendedName>
</protein>
<dbReference type="GO" id="GO:0003743">
    <property type="term" value="F:translation initiation factor activity"/>
    <property type="evidence" value="ECO:0007669"/>
    <property type="project" value="InterPro"/>
</dbReference>
<keyword evidence="1" id="KW-0963">Cytoplasm</keyword>
<comment type="caution">
    <text evidence="3">The sequence shown here is derived from an EMBL/GenBank/DDBJ whole genome shotgun (WGS) entry which is preliminary data.</text>
</comment>
<dbReference type="FunFam" id="3.10.400.20:FF:000003">
    <property type="entry name" value="Eukaryotic translation initiation factor 2D isoform A"/>
    <property type="match status" value="1"/>
</dbReference>
<evidence type="ECO:0000256" key="1">
    <source>
        <dbReference type="ARBA" id="ARBA00022490"/>
    </source>
</evidence>
<dbReference type="InterPro" id="IPR058886">
    <property type="entry name" value="SWIB_eIF2D"/>
</dbReference>
<dbReference type="InterPro" id="IPR039759">
    <property type="entry name" value="eIF2D_SUI1"/>
</dbReference>
<dbReference type="InterPro" id="IPR048247">
    <property type="entry name" value="eIF2D_N"/>
</dbReference>
<sequence>MFKKPIEAKALQRLSGADRKKLRRTTKERFPLASDADIDALLPLKAEITVAKLPNRVHIYGVEGGLPVLFDVDGRGNDIFPTVYALWIVPELLPSFVLKGGEVSRFVIGGADLMFPGISIPSEGFPSFLAGQPWAVKVPGNAAPIAVGTTMMSSADALKAGLRGKALRVLHYYRDFLWELAEGRYIPNGGFLEDIVVEDPALCTTSHTSDAPGDILNDALDTVIDKNEQLLDIPVVHAEEDTDSLHGDSKNDDLGEMAADMMKLNVSVSVSAEEQNEVRGHGAQSNEIDALLDKCLLQALHTTVKDKDLPLSGSILWSNHVLACRPAGITLDIKRSSHKKLSKWLQSKCSAGLISAKEDKHKKEIILLSVNRAHPDYISFKPEKRVTEFVDQKPDSSAADAHQTRSQLEVVEIYKSSAHVNLIFTSVGSDTGKYYTAPEATDVVFRYIERENLTNPMNKAVVVLDATLCDALFKGTIKKGVMYPTEIQKKDLGATFLNRMQAFHRVSRDSEVAVRKGSIRPIQIMAERRQGNKKVTRVSGVEYFLMDAESLASELQKKFACSTSVSELPGKKGQYEVVVQGGVIDDLAKHLVDYYGVPKRYIEFNITAKVL</sequence>
<dbReference type="InterPro" id="IPR048248">
    <property type="entry name" value="PUA_eIF2d-like"/>
</dbReference>
<dbReference type="SUPFAM" id="SSF47592">
    <property type="entry name" value="SWIB/MDM2 domain"/>
    <property type="match status" value="1"/>
</dbReference>
<dbReference type="SUPFAM" id="SSF88697">
    <property type="entry name" value="PUA domain-like"/>
    <property type="match status" value="1"/>
</dbReference>
<dbReference type="Pfam" id="PF17832">
    <property type="entry name" value="Pre-PUA"/>
    <property type="match status" value="1"/>
</dbReference>
<dbReference type="Gene3D" id="3.30.780.10">
    <property type="entry name" value="SUI1-like domain"/>
    <property type="match status" value="1"/>
</dbReference>
<dbReference type="CDD" id="cd11608">
    <property type="entry name" value="eIF2D_C"/>
    <property type="match status" value="1"/>
</dbReference>